<protein>
    <recommendedName>
        <fullName evidence="3">GxxExxY protein</fullName>
    </recommendedName>
</protein>
<dbReference type="Pfam" id="PF13366">
    <property type="entry name" value="PDDEXK_3"/>
    <property type="match status" value="1"/>
</dbReference>
<dbReference type="EMBL" id="BAABAK010000008">
    <property type="protein sequence ID" value="GAA3963121.1"/>
    <property type="molecule type" value="Genomic_DNA"/>
</dbReference>
<dbReference type="NCBIfam" id="TIGR04256">
    <property type="entry name" value="GxxExxY"/>
    <property type="match status" value="1"/>
</dbReference>
<comment type="caution">
    <text evidence="1">The sequence shown here is derived from an EMBL/GenBank/DDBJ whole genome shotgun (WGS) entry which is preliminary data.</text>
</comment>
<accession>A0ABP7PD92</accession>
<name>A0ABP7PD92_9SPHI</name>
<sequence>MITKSYLHEITYNVIGAAIEIYKSLGPGLLESVYHKCMKHELTLRDINFSTEIAMPIHYRHYGCINIKM</sequence>
<organism evidence="1 2">
    <name type="scientific">Pedobacter ginsengiterrae</name>
    <dbReference type="NCBI Taxonomy" id="871696"/>
    <lineage>
        <taxon>Bacteria</taxon>
        <taxon>Pseudomonadati</taxon>
        <taxon>Bacteroidota</taxon>
        <taxon>Sphingobacteriia</taxon>
        <taxon>Sphingobacteriales</taxon>
        <taxon>Sphingobacteriaceae</taxon>
        <taxon>Pedobacter</taxon>
    </lineage>
</organism>
<dbReference type="RefSeq" id="WP_425567329.1">
    <property type="nucleotide sequence ID" value="NZ_BAABAK010000008.1"/>
</dbReference>
<dbReference type="InterPro" id="IPR026350">
    <property type="entry name" value="GxxExxY"/>
</dbReference>
<gene>
    <name evidence="1" type="ORF">GCM10022246_15440</name>
</gene>
<dbReference type="Proteomes" id="UP001501081">
    <property type="component" value="Unassembled WGS sequence"/>
</dbReference>
<evidence type="ECO:0000313" key="1">
    <source>
        <dbReference type="EMBL" id="GAA3963121.1"/>
    </source>
</evidence>
<evidence type="ECO:0008006" key="3">
    <source>
        <dbReference type="Google" id="ProtNLM"/>
    </source>
</evidence>
<evidence type="ECO:0000313" key="2">
    <source>
        <dbReference type="Proteomes" id="UP001501081"/>
    </source>
</evidence>
<proteinExistence type="predicted"/>
<reference evidence="2" key="1">
    <citation type="journal article" date="2019" name="Int. J. Syst. Evol. Microbiol.">
        <title>The Global Catalogue of Microorganisms (GCM) 10K type strain sequencing project: providing services to taxonomists for standard genome sequencing and annotation.</title>
        <authorList>
            <consortium name="The Broad Institute Genomics Platform"/>
            <consortium name="The Broad Institute Genome Sequencing Center for Infectious Disease"/>
            <person name="Wu L."/>
            <person name="Ma J."/>
        </authorList>
    </citation>
    <scope>NUCLEOTIDE SEQUENCE [LARGE SCALE GENOMIC DNA]</scope>
    <source>
        <strain evidence="2">JCM 17338</strain>
    </source>
</reference>
<keyword evidence="2" id="KW-1185">Reference proteome</keyword>